<keyword evidence="5" id="KW-1185">Reference proteome</keyword>
<evidence type="ECO:0000256" key="1">
    <source>
        <dbReference type="ARBA" id="ARBA00022801"/>
    </source>
</evidence>
<accession>A0AAV1I560</accession>
<reference evidence="4 5" key="1">
    <citation type="submission" date="2023-10" db="EMBL/GenBank/DDBJ databases">
        <authorList>
            <person name="Maclean D."/>
            <person name="Macfadyen A."/>
        </authorList>
    </citation>
    <scope>NUCLEOTIDE SEQUENCE [LARGE SCALE GENOMIC DNA]</scope>
</reference>
<keyword evidence="2" id="KW-0732">Signal</keyword>
<feature type="domain" description="SGNH hydrolase-type esterase" evidence="3">
    <location>
        <begin position="39"/>
        <end position="229"/>
    </location>
</feature>
<dbReference type="PANTHER" id="PTHR14209:SF19">
    <property type="entry name" value="ISOAMYL ACETATE-HYDROLYZING ESTERASE 1 HOMOLOG"/>
    <property type="match status" value="1"/>
</dbReference>
<dbReference type="Proteomes" id="UP001314263">
    <property type="component" value="Unassembled WGS sequence"/>
</dbReference>
<dbReference type="PANTHER" id="PTHR14209">
    <property type="entry name" value="ISOAMYL ACETATE-HYDROLYZING ESTERASE 1"/>
    <property type="match status" value="1"/>
</dbReference>
<evidence type="ECO:0000313" key="4">
    <source>
        <dbReference type="EMBL" id="CAK0780632.1"/>
    </source>
</evidence>
<name>A0AAV1I560_9CHLO</name>
<dbReference type="SUPFAM" id="SSF52266">
    <property type="entry name" value="SGNH hydrolase"/>
    <property type="match status" value="1"/>
</dbReference>
<dbReference type="GO" id="GO:0016787">
    <property type="term" value="F:hydrolase activity"/>
    <property type="evidence" value="ECO:0007669"/>
    <property type="project" value="UniProtKB-KW"/>
</dbReference>
<evidence type="ECO:0000256" key="2">
    <source>
        <dbReference type="SAM" id="SignalP"/>
    </source>
</evidence>
<dbReference type="InterPro" id="IPR036514">
    <property type="entry name" value="SGNH_hydro_sf"/>
</dbReference>
<evidence type="ECO:0000259" key="3">
    <source>
        <dbReference type="Pfam" id="PF13472"/>
    </source>
</evidence>
<organism evidence="4 5">
    <name type="scientific">Coccomyxa viridis</name>
    <dbReference type="NCBI Taxonomy" id="1274662"/>
    <lineage>
        <taxon>Eukaryota</taxon>
        <taxon>Viridiplantae</taxon>
        <taxon>Chlorophyta</taxon>
        <taxon>core chlorophytes</taxon>
        <taxon>Trebouxiophyceae</taxon>
        <taxon>Trebouxiophyceae incertae sedis</taxon>
        <taxon>Coccomyxaceae</taxon>
        <taxon>Coccomyxa</taxon>
    </lineage>
</organism>
<dbReference type="AlphaFoldDB" id="A0AAV1I560"/>
<dbReference type="InterPro" id="IPR045136">
    <property type="entry name" value="Iah1-like"/>
</dbReference>
<proteinExistence type="predicted"/>
<comment type="caution">
    <text evidence="4">The sequence shown here is derived from an EMBL/GenBank/DDBJ whole genome shotgun (WGS) entry which is preliminary data.</text>
</comment>
<dbReference type="Gene3D" id="3.40.50.1110">
    <property type="entry name" value="SGNH hydrolase"/>
    <property type="match status" value="1"/>
</dbReference>
<sequence>MYAAQIIAVSTLLVAAFLGKNQGCASSSLERMHRLKFVLFGDSLTQRSFDDGGWGARLASAYQRKVDVIARGYSGYNTRWAAHILQSVFVKEQAPPDLVTIFFGANDAALPDRLSARQHVPEEEYVRHLRGFVEHIQETGTKQIILITPPPVDESARIRENKQKEEAQEVCSASDLPERTNAVTGRYAAAVRKLGSDLGIPVLDLWTELQRQQSWASYLSDGLHFLPSGSTAVYDLLQAKINEAMPHFRPENLPFDFPLHSDIDAADPAATFRCSAAS</sequence>
<dbReference type="InterPro" id="IPR013830">
    <property type="entry name" value="SGNH_hydro"/>
</dbReference>
<feature type="chain" id="PRO_5043561529" description="SGNH hydrolase-type esterase domain-containing protein" evidence="2">
    <location>
        <begin position="27"/>
        <end position="278"/>
    </location>
</feature>
<feature type="signal peptide" evidence="2">
    <location>
        <begin position="1"/>
        <end position="26"/>
    </location>
</feature>
<evidence type="ECO:0000313" key="5">
    <source>
        <dbReference type="Proteomes" id="UP001314263"/>
    </source>
</evidence>
<dbReference type="EMBL" id="CAUYUE010000006">
    <property type="protein sequence ID" value="CAK0780632.1"/>
    <property type="molecule type" value="Genomic_DNA"/>
</dbReference>
<dbReference type="FunFam" id="3.40.50.1110:FF:000002">
    <property type="entry name" value="isoamyl acetate-hydrolyzing esterase 1 homolog"/>
    <property type="match status" value="1"/>
</dbReference>
<protein>
    <recommendedName>
        <fullName evidence="3">SGNH hydrolase-type esterase domain-containing protein</fullName>
    </recommendedName>
</protein>
<dbReference type="CDD" id="cd01838">
    <property type="entry name" value="Isoamyl_acetate_hydrolase_like"/>
    <property type="match status" value="1"/>
</dbReference>
<gene>
    <name evidence="4" type="ORF">CVIRNUC_005119</name>
</gene>
<dbReference type="Pfam" id="PF13472">
    <property type="entry name" value="Lipase_GDSL_2"/>
    <property type="match status" value="1"/>
</dbReference>
<keyword evidence="1" id="KW-0378">Hydrolase</keyword>